<proteinExistence type="predicted"/>
<comment type="caution">
    <text evidence="2">The sequence shown here is derived from an EMBL/GenBank/DDBJ whole genome shotgun (WGS) entry which is preliminary data.</text>
</comment>
<evidence type="ECO:0000259" key="1">
    <source>
        <dbReference type="Pfam" id="PF13333"/>
    </source>
</evidence>
<evidence type="ECO:0000313" key="3">
    <source>
        <dbReference type="Proteomes" id="UP001597036"/>
    </source>
</evidence>
<gene>
    <name evidence="2" type="ORF">ACFQY8_03140</name>
</gene>
<organism evidence="2 3">
    <name type="scientific">Alloscardovia venturai</name>
    <dbReference type="NCBI Taxonomy" id="1769421"/>
    <lineage>
        <taxon>Bacteria</taxon>
        <taxon>Bacillati</taxon>
        <taxon>Actinomycetota</taxon>
        <taxon>Actinomycetes</taxon>
        <taxon>Bifidobacteriales</taxon>
        <taxon>Bifidobacteriaceae</taxon>
        <taxon>Alloscardovia</taxon>
    </lineage>
</organism>
<dbReference type="EMBL" id="JBHTHQ010000016">
    <property type="protein sequence ID" value="MFD0704744.1"/>
    <property type="molecule type" value="Genomic_DNA"/>
</dbReference>
<dbReference type="InterPro" id="IPR001584">
    <property type="entry name" value="Integrase_cat-core"/>
</dbReference>
<reference evidence="3" key="1">
    <citation type="journal article" date="2019" name="Int. J. Syst. Evol. Microbiol.">
        <title>The Global Catalogue of Microorganisms (GCM) 10K type strain sequencing project: providing services to taxonomists for standard genome sequencing and annotation.</title>
        <authorList>
            <consortium name="The Broad Institute Genomics Platform"/>
            <consortium name="The Broad Institute Genome Sequencing Center for Infectious Disease"/>
            <person name="Wu L."/>
            <person name="Ma J."/>
        </authorList>
    </citation>
    <scope>NUCLEOTIDE SEQUENCE [LARGE SCALE GENOMIC DNA]</scope>
    <source>
        <strain evidence="3">CCM 8604</strain>
    </source>
</reference>
<evidence type="ECO:0000313" key="2">
    <source>
        <dbReference type="EMBL" id="MFD0704744.1"/>
    </source>
</evidence>
<name>A0ABW2Y597_9BIFI</name>
<accession>A0ABW2Y597</accession>
<feature type="domain" description="Integrase catalytic" evidence="1">
    <location>
        <begin position="4"/>
        <end position="48"/>
    </location>
</feature>
<dbReference type="Pfam" id="PF13333">
    <property type="entry name" value="rve_2"/>
    <property type="match status" value="1"/>
</dbReference>
<keyword evidence="3" id="KW-1185">Reference proteome</keyword>
<protein>
    <submittedName>
        <fullName evidence="2">IS3 family transposase</fullName>
    </submittedName>
</protein>
<sequence>MKRFTGNTFTRIHKIASQVKQYINWYNTKKIQERLEGISPIKYQTHTLKANP</sequence>
<dbReference type="Proteomes" id="UP001597036">
    <property type="component" value="Unassembled WGS sequence"/>
</dbReference>
<dbReference type="RefSeq" id="WP_377938496.1">
    <property type="nucleotide sequence ID" value="NZ_JBHTHQ010000016.1"/>
</dbReference>